<evidence type="ECO:0000256" key="4">
    <source>
        <dbReference type="ARBA" id="ARBA00022825"/>
    </source>
</evidence>
<name>A0ABQ4PX89_9PROT</name>
<dbReference type="Pfam" id="PF03572">
    <property type="entry name" value="Peptidase_S41"/>
    <property type="match status" value="1"/>
</dbReference>
<reference evidence="8" key="1">
    <citation type="submission" date="2021-05" db="EMBL/GenBank/DDBJ databases">
        <authorList>
            <person name="Tanabe Y."/>
        </authorList>
    </citation>
    <scope>NUCLEOTIDE SEQUENCE</scope>
    <source>
        <strain evidence="8">BOTRYCO-1</strain>
    </source>
</reference>
<sequence length="476" mass="51033">MKDVQKSQRWWIAPVLAGTLGLGAALGASAVAWSAGGRGDIPVPAAKGEDTLRQLEMFADVMARVRTDYVVPTKDDKLVAAAINGMLQSLDPHSSYLDAEAFNNMQVSTRGEYGGIGIEVTSEDGAVKVISPMDDSPAARAGIKAGDKLIAVDGVSILGLPLDEAVKKMRGPVGTSIDVTVARDTMEPFIAKVKREVIVLKPVTSKIEGDFAYIRISTFVNERTGQALNKAIDDIQRQLGGRLKGIVLDLRNNGGGLLDQAIEVADTFMDRGEVVSTRGRRPDDIQRYYGTPGERLAGVPMVVLINEGTASASEIVAGALQDRGRATIVGMASFGKGSVQTVIPLRNGRDGALRLTTSKYYTPAGRSIQGAGIEPDIEIAAVRTTEEQLKERKAMFRGEEDLPHALDNESGLKRSLPHMPKEMPPVGWKEGEDYQLKRAYELLAAGLPKRAPMTVTRRAELKPQEGIPAKAATAPN</sequence>
<dbReference type="InterPro" id="IPR001478">
    <property type="entry name" value="PDZ"/>
</dbReference>
<reference evidence="8" key="2">
    <citation type="journal article" date="2023" name="ISME Commun">
        <title>Characterization of a bloom-associated alphaproteobacterial lineage, 'Candidatus Phycosocius': insights into freshwater algal-bacterial interactions.</title>
        <authorList>
            <person name="Tanabe Y."/>
            <person name="Yamaguchi H."/>
            <person name="Yoshida M."/>
            <person name="Kai A."/>
            <person name="Okazaki Y."/>
        </authorList>
    </citation>
    <scope>NUCLEOTIDE SEQUENCE</scope>
    <source>
        <strain evidence="8">BOTRYCO-1</strain>
    </source>
</reference>
<comment type="caution">
    <text evidence="8">The sequence shown here is derived from an EMBL/GenBank/DDBJ whole genome shotgun (WGS) entry which is preliminary data.</text>
</comment>
<dbReference type="PANTHER" id="PTHR32060">
    <property type="entry name" value="TAIL-SPECIFIC PROTEASE"/>
    <property type="match status" value="1"/>
</dbReference>
<dbReference type="PROSITE" id="PS50106">
    <property type="entry name" value="PDZ"/>
    <property type="match status" value="1"/>
</dbReference>
<dbReference type="Pfam" id="PF17820">
    <property type="entry name" value="PDZ_6"/>
    <property type="match status" value="1"/>
</dbReference>
<keyword evidence="2 5" id="KW-0645">Protease</keyword>
<feature type="domain" description="PDZ" evidence="7">
    <location>
        <begin position="102"/>
        <end position="170"/>
    </location>
</feature>
<dbReference type="RefSeq" id="WP_284360654.1">
    <property type="nucleotide sequence ID" value="NZ_BPFZ01000012.1"/>
</dbReference>
<dbReference type="PANTHER" id="PTHR32060:SF30">
    <property type="entry name" value="CARBOXY-TERMINAL PROCESSING PROTEASE CTPA"/>
    <property type="match status" value="1"/>
</dbReference>
<evidence type="ECO:0000256" key="1">
    <source>
        <dbReference type="ARBA" id="ARBA00009179"/>
    </source>
</evidence>
<keyword evidence="9" id="KW-1185">Reference proteome</keyword>
<protein>
    <submittedName>
        <fullName evidence="8">Peptidase S41</fullName>
    </submittedName>
</protein>
<dbReference type="NCBIfam" id="TIGR00225">
    <property type="entry name" value="prc"/>
    <property type="match status" value="1"/>
</dbReference>
<dbReference type="Gene3D" id="3.90.226.10">
    <property type="entry name" value="2-enoyl-CoA Hydratase, Chain A, domain 1"/>
    <property type="match status" value="1"/>
</dbReference>
<dbReference type="Proteomes" id="UP001161064">
    <property type="component" value="Unassembled WGS sequence"/>
</dbReference>
<dbReference type="Pfam" id="PF22694">
    <property type="entry name" value="CtpB_N-like"/>
    <property type="match status" value="1"/>
</dbReference>
<evidence type="ECO:0000256" key="6">
    <source>
        <dbReference type="SAM" id="MobiDB-lite"/>
    </source>
</evidence>
<dbReference type="CDD" id="cd07560">
    <property type="entry name" value="Peptidase_S41_CPP"/>
    <property type="match status" value="1"/>
</dbReference>
<dbReference type="EMBL" id="BPFZ01000012">
    <property type="protein sequence ID" value="GIU67676.1"/>
    <property type="molecule type" value="Genomic_DNA"/>
</dbReference>
<dbReference type="InterPro" id="IPR036034">
    <property type="entry name" value="PDZ_sf"/>
</dbReference>
<evidence type="ECO:0000259" key="7">
    <source>
        <dbReference type="PROSITE" id="PS50106"/>
    </source>
</evidence>
<evidence type="ECO:0000256" key="3">
    <source>
        <dbReference type="ARBA" id="ARBA00022801"/>
    </source>
</evidence>
<keyword evidence="3 5" id="KW-0378">Hydrolase</keyword>
<dbReference type="Gene3D" id="2.30.42.10">
    <property type="match status" value="1"/>
</dbReference>
<feature type="region of interest" description="Disordered" evidence="6">
    <location>
        <begin position="405"/>
        <end position="427"/>
    </location>
</feature>
<accession>A0ABQ4PX89</accession>
<dbReference type="InterPro" id="IPR055210">
    <property type="entry name" value="CtpA/B_N"/>
</dbReference>
<dbReference type="InterPro" id="IPR029045">
    <property type="entry name" value="ClpP/crotonase-like_dom_sf"/>
</dbReference>
<evidence type="ECO:0000256" key="5">
    <source>
        <dbReference type="RuleBase" id="RU004404"/>
    </source>
</evidence>
<evidence type="ECO:0000313" key="8">
    <source>
        <dbReference type="EMBL" id="GIU67676.1"/>
    </source>
</evidence>
<gene>
    <name evidence="8" type="ORF">PsB1_1830</name>
</gene>
<dbReference type="InterPro" id="IPR041489">
    <property type="entry name" value="PDZ_6"/>
</dbReference>
<dbReference type="InterPro" id="IPR004447">
    <property type="entry name" value="Peptidase_S41A"/>
</dbReference>
<dbReference type="SMART" id="SM00228">
    <property type="entry name" value="PDZ"/>
    <property type="match status" value="1"/>
</dbReference>
<dbReference type="SUPFAM" id="SSF50156">
    <property type="entry name" value="PDZ domain-like"/>
    <property type="match status" value="1"/>
</dbReference>
<dbReference type="SUPFAM" id="SSF52096">
    <property type="entry name" value="ClpP/crotonase"/>
    <property type="match status" value="1"/>
</dbReference>
<dbReference type="Gene3D" id="3.30.750.44">
    <property type="match status" value="1"/>
</dbReference>
<comment type="similarity">
    <text evidence="1 5">Belongs to the peptidase S41A family.</text>
</comment>
<dbReference type="InterPro" id="IPR005151">
    <property type="entry name" value="Tail-specific_protease"/>
</dbReference>
<evidence type="ECO:0000256" key="2">
    <source>
        <dbReference type="ARBA" id="ARBA00022670"/>
    </source>
</evidence>
<keyword evidence="4 5" id="KW-0720">Serine protease</keyword>
<dbReference type="CDD" id="cd06782">
    <property type="entry name" value="cpPDZ_CPP-like"/>
    <property type="match status" value="1"/>
</dbReference>
<organism evidence="8 9">
    <name type="scientific">Candidatus Phycosocius spiralis</name>
    <dbReference type="NCBI Taxonomy" id="2815099"/>
    <lineage>
        <taxon>Bacteria</taxon>
        <taxon>Pseudomonadati</taxon>
        <taxon>Pseudomonadota</taxon>
        <taxon>Alphaproteobacteria</taxon>
        <taxon>Caulobacterales</taxon>
        <taxon>Caulobacterales incertae sedis</taxon>
        <taxon>Candidatus Phycosocius</taxon>
    </lineage>
</organism>
<dbReference type="SMART" id="SM00245">
    <property type="entry name" value="TSPc"/>
    <property type="match status" value="1"/>
</dbReference>
<proteinExistence type="inferred from homology"/>
<evidence type="ECO:0000313" key="9">
    <source>
        <dbReference type="Proteomes" id="UP001161064"/>
    </source>
</evidence>